<keyword evidence="7" id="KW-1185">Reference proteome</keyword>
<name>A0A0C3E096_OIDMZ</name>
<reference evidence="7" key="2">
    <citation type="submission" date="2015-01" db="EMBL/GenBank/DDBJ databases">
        <title>Evolutionary Origins and Diversification of the Mycorrhizal Mutualists.</title>
        <authorList>
            <consortium name="DOE Joint Genome Institute"/>
            <consortium name="Mycorrhizal Genomics Consortium"/>
            <person name="Kohler A."/>
            <person name="Kuo A."/>
            <person name="Nagy L.G."/>
            <person name="Floudas D."/>
            <person name="Copeland A."/>
            <person name="Barry K.W."/>
            <person name="Cichocki N."/>
            <person name="Veneault-Fourrey C."/>
            <person name="LaButti K."/>
            <person name="Lindquist E.A."/>
            <person name="Lipzen A."/>
            <person name="Lundell T."/>
            <person name="Morin E."/>
            <person name="Murat C."/>
            <person name="Riley R."/>
            <person name="Ohm R."/>
            <person name="Sun H."/>
            <person name="Tunlid A."/>
            <person name="Henrissat B."/>
            <person name="Grigoriev I.V."/>
            <person name="Hibbett D.S."/>
            <person name="Martin F."/>
        </authorList>
    </citation>
    <scope>NUCLEOTIDE SEQUENCE [LARGE SCALE GENOMIC DNA]</scope>
    <source>
        <strain evidence="7">Zn</strain>
    </source>
</reference>
<dbReference type="PANTHER" id="PTHR47435:SF4">
    <property type="entry name" value="KELCH REPEAT PROTEIN (AFU_ORTHOLOGUE AFUA_5G12780)"/>
    <property type="match status" value="1"/>
</dbReference>
<dbReference type="InterPro" id="IPR015915">
    <property type="entry name" value="Kelch-typ_b-propeller"/>
</dbReference>
<evidence type="ECO:0000256" key="5">
    <source>
        <dbReference type="SAM" id="SignalP"/>
    </source>
</evidence>
<keyword evidence="1" id="KW-0677">Repeat</keyword>
<keyword evidence="4" id="KW-0812">Transmembrane</keyword>
<dbReference type="GO" id="GO:0019760">
    <property type="term" value="P:glucosinolate metabolic process"/>
    <property type="evidence" value="ECO:0007669"/>
    <property type="project" value="UniProtKB-ARBA"/>
</dbReference>
<accession>A0A0C3E096</accession>
<dbReference type="HOGENOM" id="CLU_012508_3_1_1"/>
<keyword evidence="2" id="KW-0408">Iron</keyword>
<evidence type="ECO:0000313" key="7">
    <source>
        <dbReference type="Proteomes" id="UP000054321"/>
    </source>
</evidence>
<sequence>MRFSFFQVAFLAIISPAFSFSDDPATADYVQRGGHSVAQLGDFLYIDGGWIQQYQDAQGDETLLLPVNSTLSIPLGTAWTNATLNMTDIVKSGAPALIREAMWTDAARQLIYVWGGVGATGSTDTDDNLNWELTVDGTGGGSWKFEELESPSQFAGLQRASAGAAATCYNTGFNLGGFYTTQNGTDLLVPGLLTYNMTSQAWANESAAPFTNHGTSMGAEAVCLPAFGPRGLVLFLGGLTSAGDNWLDAVVPLTQSPGIAFDNLTVYDPFARQWYWQTTTGSRPTPRHEFCAVGVQGPQNTYEIYVYSGLATQSSSMLGDFYVLSLPGFVWFKANYTSAVPRSWTRCVALGDSQMIVVGGYTDPSPDPWSRGLGVFDLSSMSPRTSYDPKAGPYDSPEVVKDWYSNGGLNSVPWSSGTVQQLFLGQPEQNTTSNTNSTDLNTPQNSSPNNNNTKIIVGSTVGGVVFLSVVAVSIWWFCYRKRSIITEDTLYEPEINKTEPSSHFPALVYELEHTASTLELQGYREPVEIEAPTNLR</sequence>
<protein>
    <recommendedName>
        <fullName evidence="8">Kelch repeat protein</fullName>
    </recommendedName>
</protein>
<keyword evidence="5" id="KW-0732">Signal</keyword>
<dbReference type="Gene3D" id="2.120.10.80">
    <property type="entry name" value="Kelch-type beta propeller"/>
    <property type="match status" value="1"/>
</dbReference>
<evidence type="ECO:0000256" key="1">
    <source>
        <dbReference type="ARBA" id="ARBA00022737"/>
    </source>
</evidence>
<reference evidence="6 7" key="1">
    <citation type="submission" date="2014-04" db="EMBL/GenBank/DDBJ databases">
        <authorList>
            <consortium name="DOE Joint Genome Institute"/>
            <person name="Kuo A."/>
            <person name="Martino E."/>
            <person name="Perotto S."/>
            <person name="Kohler A."/>
            <person name="Nagy L.G."/>
            <person name="Floudas D."/>
            <person name="Copeland A."/>
            <person name="Barry K.W."/>
            <person name="Cichocki N."/>
            <person name="Veneault-Fourrey C."/>
            <person name="LaButti K."/>
            <person name="Lindquist E.A."/>
            <person name="Lipzen A."/>
            <person name="Lundell T."/>
            <person name="Morin E."/>
            <person name="Murat C."/>
            <person name="Sun H."/>
            <person name="Tunlid A."/>
            <person name="Henrissat B."/>
            <person name="Grigoriev I.V."/>
            <person name="Hibbett D.S."/>
            <person name="Martin F."/>
            <person name="Nordberg H.P."/>
            <person name="Cantor M.N."/>
            <person name="Hua S.X."/>
        </authorList>
    </citation>
    <scope>NUCLEOTIDE SEQUENCE [LARGE SCALE GENOMIC DNA]</scope>
    <source>
        <strain evidence="6 7">Zn</strain>
    </source>
</reference>
<proteinExistence type="predicted"/>
<feature type="transmembrane region" description="Helical" evidence="4">
    <location>
        <begin position="455"/>
        <end position="478"/>
    </location>
</feature>
<dbReference type="STRING" id="913774.A0A0C3E096"/>
<dbReference type="Proteomes" id="UP000054321">
    <property type="component" value="Unassembled WGS sequence"/>
</dbReference>
<gene>
    <name evidence="6" type="ORF">OIDMADRAFT_140264</name>
</gene>
<organism evidence="6 7">
    <name type="scientific">Oidiodendron maius (strain Zn)</name>
    <dbReference type="NCBI Taxonomy" id="913774"/>
    <lineage>
        <taxon>Eukaryota</taxon>
        <taxon>Fungi</taxon>
        <taxon>Dikarya</taxon>
        <taxon>Ascomycota</taxon>
        <taxon>Pezizomycotina</taxon>
        <taxon>Leotiomycetes</taxon>
        <taxon>Leotiomycetes incertae sedis</taxon>
        <taxon>Myxotrichaceae</taxon>
        <taxon>Oidiodendron</taxon>
    </lineage>
</organism>
<evidence type="ECO:0000313" key="6">
    <source>
        <dbReference type="EMBL" id="KIN07733.1"/>
    </source>
</evidence>
<keyword evidence="4" id="KW-0472">Membrane</keyword>
<keyword evidence="4" id="KW-1133">Transmembrane helix</keyword>
<evidence type="ECO:0008006" key="8">
    <source>
        <dbReference type="Google" id="ProtNLM"/>
    </source>
</evidence>
<dbReference type="InParanoid" id="A0A0C3E096"/>
<evidence type="ECO:0000256" key="3">
    <source>
        <dbReference type="SAM" id="MobiDB-lite"/>
    </source>
</evidence>
<feature type="chain" id="PRO_5002163667" description="Kelch repeat protein" evidence="5">
    <location>
        <begin position="20"/>
        <end position="536"/>
    </location>
</feature>
<evidence type="ECO:0000256" key="4">
    <source>
        <dbReference type="SAM" id="Phobius"/>
    </source>
</evidence>
<feature type="signal peptide" evidence="5">
    <location>
        <begin position="1"/>
        <end position="19"/>
    </location>
</feature>
<dbReference type="OrthoDB" id="10251809at2759"/>
<dbReference type="SUPFAM" id="SSF117281">
    <property type="entry name" value="Kelch motif"/>
    <property type="match status" value="1"/>
</dbReference>
<evidence type="ECO:0000256" key="2">
    <source>
        <dbReference type="ARBA" id="ARBA00023004"/>
    </source>
</evidence>
<dbReference type="EMBL" id="KN832870">
    <property type="protein sequence ID" value="KIN07733.1"/>
    <property type="molecule type" value="Genomic_DNA"/>
</dbReference>
<dbReference type="AlphaFoldDB" id="A0A0C3E096"/>
<feature type="compositionally biased region" description="Low complexity" evidence="3">
    <location>
        <begin position="430"/>
        <end position="451"/>
    </location>
</feature>
<dbReference type="PANTHER" id="PTHR47435">
    <property type="entry name" value="KELCH REPEAT PROTEIN (AFU_ORTHOLOGUE AFUA_5G12780)"/>
    <property type="match status" value="1"/>
</dbReference>
<feature type="region of interest" description="Disordered" evidence="3">
    <location>
        <begin position="428"/>
        <end position="451"/>
    </location>
</feature>